<dbReference type="Proteomes" id="UP000036987">
    <property type="component" value="Unassembled WGS sequence"/>
</dbReference>
<comment type="similarity">
    <text evidence="2">Belongs to the TPX2 family.</text>
</comment>
<reference evidence="10" key="1">
    <citation type="journal article" date="2016" name="Nature">
        <title>The genome of the seagrass Zostera marina reveals angiosperm adaptation to the sea.</title>
        <authorList>
            <person name="Olsen J.L."/>
            <person name="Rouze P."/>
            <person name="Verhelst B."/>
            <person name="Lin Y.-C."/>
            <person name="Bayer T."/>
            <person name="Collen J."/>
            <person name="Dattolo E."/>
            <person name="De Paoli E."/>
            <person name="Dittami S."/>
            <person name="Maumus F."/>
            <person name="Michel G."/>
            <person name="Kersting A."/>
            <person name="Lauritano C."/>
            <person name="Lohaus R."/>
            <person name="Toepel M."/>
            <person name="Tonon T."/>
            <person name="Vanneste K."/>
            <person name="Amirebrahimi M."/>
            <person name="Brakel J."/>
            <person name="Bostroem C."/>
            <person name="Chovatia M."/>
            <person name="Grimwood J."/>
            <person name="Jenkins J.W."/>
            <person name="Jueterbock A."/>
            <person name="Mraz A."/>
            <person name="Stam W.T."/>
            <person name="Tice H."/>
            <person name="Bornberg-Bauer E."/>
            <person name="Green P.J."/>
            <person name="Pearson G.A."/>
            <person name="Procaccini G."/>
            <person name="Duarte C.M."/>
            <person name="Schmutz J."/>
            <person name="Reusch T.B.H."/>
            <person name="Van de Peer Y."/>
        </authorList>
    </citation>
    <scope>NUCLEOTIDE SEQUENCE [LARGE SCALE GENOMIC DNA]</scope>
    <source>
        <strain evidence="10">cv. Finnish</strain>
    </source>
</reference>
<proteinExistence type="inferred from homology"/>
<accession>A0A0K9PX98</accession>
<feature type="region of interest" description="Disordered" evidence="7">
    <location>
        <begin position="1"/>
        <end position="78"/>
    </location>
</feature>
<sequence length="497" mass="56649">MQRNPFPVKSAVMESTTIAGTAKTPVKTPRKSRSENIDPNVQVSLPLKKPISSSPSVPSSRSGKSKKKTPNDAAAAVLPPPINRRKFLIVRKNRKKCEDVEKYRQAAYEALHASHEDFFKNDVVLSSESKSQQPLLIQISPEKQPIPDIVEDEDDDEVEGVSVSGLVGSSKVKKMRRIVLEEARRSIPTAGTGQVKHLVSAFENMLSITKTTTGDGDGDRNYLEEKDKSINLLPLPSEEEDMKKIWPLPGIQLQTLSKTSSCRSSTEFSFPPKLSVNDFSSVFSSTDSSNASTRWSLETRLTTSKEGGSRRNSLEKASKRNTKLKVTKQNPFKLRTENRGRLKEEEFQRKLREMLNEEEKKRIPVAQRLPWTTDEPECLVKPAVKETSEPIDILLHSDVRAVERAEFDQYIEKRMELNEQRKVEIERQRKLEEEEMVRRLRKDAVPKAQPMPYFDRPFVPKRSSRQITVPKEPTFRTTYHRPHSHCKCLSEKRGGDF</sequence>
<dbReference type="GO" id="GO:0008017">
    <property type="term" value="F:microtubule binding"/>
    <property type="evidence" value="ECO:0000318"/>
    <property type="project" value="GO_Central"/>
</dbReference>
<dbReference type="EMBL" id="LFYR01000569">
    <property type="protein sequence ID" value="KMZ73601.1"/>
    <property type="molecule type" value="Genomic_DNA"/>
</dbReference>
<dbReference type="OrthoDB" id="1937095at2759"/>
<dbReference type="Pfam" id="PF06886">
    <property type="entry name" value="TPX2"/>
    <property type="match status" value="1"/>
</dbReference>
<evidence type="ECO:0000313" key="10">
    <source>
        <dbReference type="Proteomes" id="UP000036987"/>
    </source>
</evidence>
<dbReference type="PANTHER" id="PTHR14326:SF58">
    <property type="entry name" value="TPX2 (TARGETING PROTEIN FOR XKLP2) PROTEIN FAMILY"/>
    <property type="match status" value="1"/>
</dbReference>
<dbReference type="InterPro" id="IPR009675">
    <property type="entry name" value="TPX2_fam"/>
</dbReference>
<dbReference type="PANTHER" id="PTHR14326">
    <property type="entry name" value="TARGETING PROTEIN FOR XKLP2"/>
    <property type="match status" value="1"/>
</dbReference>
<keyword evidence="3" id="KW-0963">Cytoplasm</keyword>
<feature type="region of interest" description="Disordered" evidence="7">
    <location>
        <begin position="476"/>
        <end position="497"/>
    </location>
</feature>
<protein>
    <submittedName>
        <fullName evidence="9">TPX2 (Targeting protein for Xklp2) family protein</fullName>
    </submittedName>
</protein>
<evidence type="ECO:0000256" key="7">
    <source>
        <dbReference type="SAM" id="MobiDB-lite"/>
    </source>
</evidence>
<dbReference type="GO" id="GO:0005819">
    <property type="term" value="C:spindle"/>
    <property type="evidence" value="ECO:0007669"/>
    <property type="project" value="InterPro"/>
</dbReference>
<feature type="compositionally biased region" description="Basic and acidic residues" evidence="7">
    <location>
        <begin position="488"/>
        <end position="497"/>
    </location>
</feature>
<evidence type="ECO:0000313" key="9">
    <source>
        <dbReference type="EMBL" id="KMZ73601.1"/>
    </source>
</evidence>
<evidence type="ECO:0000256" key="3">
    <source>
        <dbReference type="ARBA" id="ARBA00022490"/>
    </source>
</evidence>
<evidence type="ECO:0000256" key="6">
    <source>
        <dbReference type="SAM" id="Coils"/>
    </source>
</evidence>
<organism evidence="9 10">
    <name type="scientific">Zostera marina</name>
    <name type="common">Eelgrass</name>
    <dbReference type="NCBI Taxonomy" id="29655"/>
    <lineage>
        <taxon>Eukaryota</taxon>
        <taxon>Viridiplantae</taxon>
        <taxon>Streptophyta</taxon>
        <taxon>Embryophyta</taxon>
        <taxon>Tracheophyta</taxon>
        <taxon>Spermatophyta</taxon>
        <taxon>Magnoliopsida</taxon>
        <taxon>Liliopsida</taxon>
        <taxon>Zosteraceae</taxon>
        <taxon>Zostera</taxon>
    </lineage>
</organism>
<name>A0A0K9PX98_ZOSMR</name>
<feature type="compositionally biased region" description="Basic and acidic residues" evidence="7">
    <location>
        <begin position="307"/>
        <end position="318"/>
    </location>
</feature>
<gene>
    <name evidence="9" type="ORF">ZOSMA_146G00820</name>
</gene>
<dbReference type="InterPro" id="IPR027329">
    <property type="entry name" value="TPX2_C"/>
</dbReference>
<keyword evidence="4" id="KW-0493">Microtubule</keyword>
<evidence type="ECO:0000256" key="5">
    <source>
        <dbReference type="ARBA" id="ARBA00023212"/>
    </source>
</evidence>
<feature type="coiled-coil region" evidence="6">
    <location>
        <begin position="414"/>
        <end position="443"/>
    </location>
</feature>
<dbReference type="GO" id="GO:0060236">
    <property type="term" value="P:regulation of mitotic spindle organization"/>
    <property type="evidence" value="ECO:0007669"/>
    <property type="project" value="InterPro"/>
</dbReference>
<feature type="domain" description="TPX2 C-terminal" evidence="8">
    <location>
        <begin position="395"/>
        <end position="468"/>
    </location>
</feature>
<keyword evidence="5" id="KW-0206">Cytoskeleton</keyword>
<evidence type="ECO:0000256" key="2">
    <source>
        <dbReference type="ARBA" id="ARBA00005885"/>
    </source>
</evidence>
<evidence type="ECO:0000256" key="4">
    <source>
        <dbReference type="ARBA" id="ARBA00022701"/>
    </source>
</evidence>
<dbReference type="GO" id="GO:0005880">
    <property type="term" value="C:nuclear microtubule"/>
    <property type="evidence" value="ECO:0000318"/>
    <property type="project" value="GO_Central"/>
</dbReference>
<feature type="region of interest" description="Disordered" evidence="7">
    <location>
        <begin position="299"/>
        <end position="325"/>
    </location>
</feature>
<comment type="subcellular location">
    <subcellularLocation>
        <location evidence="1">Cytoplasm</location>
        <location evidence="1">Cytoskeleton</location>
    </subcellularLocation>
</comment>
<dbReference type="GO" id="GO:0030295">
    <property type="term" value="F:protein kinase activator activity"/>
    <property type="evidence" value="ECO:0000318"/>
    <property type="project" value="GO_Central"/>
</dbReference>
<evidence type="ECO:0000259" key="8">
    <source>
        <dbReference type="Pfam" id="PF06886"/>
    </source>
</evidence>
<dbReference type="OMA" id="YIEQYKM"/>
<comment type="caution">
    <text evidence="9">The sequence shown here is derived from an EMBL/GenBank/DDBJ whole genome shotgun (WGS) entry which is preliminary data.</text>
</comment>
<keyword evidence="10" id="KW-1185">Reference proteome</keyword>
<keyword evidence="6" id="KW-0175">Coiled coil</keyword>
<feature type="compositionally biased region" description="Low complexity" evidence="7">
    <location>
        <begin position="44"/>
        <end position="62"/>
    </location>
</feature>
<dbReference type="GO" id="GO:0090307">
    <property type="term" value="P:mitotic spindle assembly"/>
    <property type="evidence" value="ECO:0000318"/>
    <property type="project" value="GO_Central"/>
</dbReference>
<dbReference type="AlphaFoldDB" id="A0A0K9PX98"/>
<evidence type="ECO:0000256" key="1">
    <source>
        <dbReference type="ARBA" id="ARBA00004245"/>
    </source>
</evidence>